<accession>A0A175YFF7</accession>
<name>A0A175YFF7_DAUCS</name>
<evidence type="ECO:0000313" key="1">
    <source>
        <dbReference type="EMBL" id="WOH14882.1"/>
    </source>
</evidence>
<dbReference type="Proteomes" id="UP000077755">
    <property type="component" value="Chromosome 9"/>
</dbReference>
<proteinExistence type="predicted"/>
<dbReference type="EMBL" id="CP093351">
    <property type="protein sequence ID" value="WOH14882.1"/>
    <property type="molecule type" value="Genomic_DNA"/>
</dbReference>
<gene>
    <name evidence="1" type="ORF">DCAR_0934410</name>
</gene>
<keyword evidence="2" id="KW-1185">Reference proteome</keyword>
<organism evidence="1 2">
    <name type="scientific">Daucus carota subsp. sativus</name>
    <name type="common">Carrot</name>
    <dbReference type="NCBI Taxonomy" id="79200"/>
    <lineage>
        <taxon>Eukaryota</taxon>
        <taxon>Viridiplantae</taxon>
        <taxon>Streptophyta</taxon>
        <taxon>Embryophyta</taxon>
        <taxon>Tracheophyta</taxon>
        <taxon>Spermatophyta</taxon>
        <taxon>Magnoliopsida</taxon>
        <taxon>eudicotyledons</taxon>
        <taxon>Gunneridae</taxon>
        <taxon>Pentapetalae</taxon>
        <taxon>asterids</taxon>
        <taxon>campanulids</taxon>
        <taxon>Apiales</taxon>
        <taxon>Apiaceae</taxon>
        <taxon>Apioideae</taxon>
        <taxon>Scandiceae</taxon>
        <taxon>Daucinae</taxon>
        <taxon>Daucus</taxon>
        <taxon>Daucus sect. Daucus</taxon>
    </lineage>
</organism>
<reference evidence="1" key="2">
    <citation type="submission" date="2022-03" db="EMBL/GenBank/DDBJ databases">
        <title>Draft title - Genomic analysis of global carrot germplasm unveils the trajectory of domestication and the origin of high carotenoid orange carrot.</title>
        <authorList>
            <person name="Iorizzo M."/>
            <person name="Ellison S."/>
            <person name="Senalik D."/>
            <person name="Macko-Podgorni A."/>
            <person name="Grzebelus D."/>
            <person name="Bostan H."/>
            <person name="Rolling W."/>
            <person name="Curaba J."/>
            <person name="Simon P."/>
        </authorList>
    </citation>
    <scope>NUCLEOTIDE SEQUENCE</scope>
    <source>
        <tissue evidence="1">Leaf</tissue>
    </source>
</reference>
<protein>
    <submittedName>
        <fullName evidence="1">Uncharacterized protein</fullName>
    </submittedName>
</protein>
<evidence type="ECO:0000313" key="2">
    <source>
        <dbReference type="Proteomes" id="UP000077755"/>
    </source>
</evidence>
<reference evidence="1" key="1">
    <citation type="journal article" date="2016" name="Nat. Genet.">
        <title>A high-quality carrot genome assembly provides new insights into carotenoid accumulation and asterid genome evolution.</title>
        <authorList>
            <person name="Iorizzo M."/>
            <person name="Ellison S."/>
            <person name="Senalik D."/>
            <person name="Zeng P."/>
            <person name="Satapoomin P."/>
            <person name="Huang J."/>
            <person name="Bowman M."/>
            <person name="Iovene M."/>
            <person name="Sanseverino W."/>
            <person name="Cavagnaro P."/>
            <person name="Yildiz M."/>
            <person name="Macko-Podgorni A."/>
            <person name="Moranska E."/>
            <person name="Grzebelus E."/>
            <person name="Grzebelus D."/>
            <person name="Ashrafi H."/>
            <person name="Zheng Z."/>
            <person name="Cheng S."/>
            <person name="Spooner D."/>
            <person name="Van Deynze A."/>
            <person name="Simon P."/>
        </authorList>
    </citation>
    <scope>NUCLEOTIDE SEQUENCE</scope>
    <source>
        <tissue evidence="1">Leaf</tissue>
    </source>
</reference>
<dbReference type="AlphaFoldDB" id="A0A175YFF7"/>
<dbReference type="Gramene" id="KZM82233">
    <property type="protein sequence ID" value="KZM82233"/>
    <property type="gene ID" value="DCAR_029883"/>
</dbReference>
<sequence>MYSGYSFNNNGVLRSEAIKLLENGKLGCYADEFTKQVVNLEAVVGEGIFAKDVLHHAIMGIMHKIVPKLYISPSRSSWRDDVSGLMSVEQVLVLMGFTPGAAEVSKEKEGFEGGSNNV</sequence>